<dbReference type="Pfam" id="PF01293">
    <property type="entry name" value="PEPCK_ATP"/>
    <property type="match status" value="1"/>
</dbReference>
<evidence type="ECO:0000313" key="2">
    <source>
        <dbReference type="Proteomes" id="UP000236333"/>
    </source>
</evidence>
<dbReference type="Proteomes" id="UP000236333">
    <property type="component" value="Unassembled WGS sequence"/>
</dbReference>
<protein>
    <submittedName>
        <fullName evidence="1">Phosphoenolpyruvate carboxykinase [ATP]</fullName>
    </submittedName>
</protein>
<name>A0A2J7ZXF6_9CHLO</name>
<evidence type="ECO:0000313" key="1">
    <source>
        <dbReference type="EMBL" id="PNH04953.1"/>
    </source>
</evidence>
<dbReference type="InterPro" id="IPR013035">
    <property type="entry name" value="PEP_carboxykinase_C"/>
</dbReference>
<sequence>MGAEEGRMRASVPIEAVGGGFGTVLENVDYDPATRDVDYHSVRLTENTRASYPIEFIANARIPCVGGHPRNVVLLACDAFGVLPPISRLTPEQAMYHFISGYTAKTLFSPTAPPACTMAVSDTLSPLTRPIYDRKYTPLKRFSWPWRILATYTSFLTWLVSTPWLLVRSLAPHNLQDNLADIERGFFNLVTPVVTFVQDTTFKGFAVADSATDWAINTAAHVYNHNLKGFEHTFDHLLRNTEQRVRILKDDGLQGIPKALSFDLRTPDPRAHGKGPYTHTPLAEKIVEKLS</sequence>
<keyword evidence="2" id="KW-1185">Reference proteome</keyword>
<comment type="caution">
    <text evidence="1">The sequence shown here is derived from an EMBL/GenBank/DDBJ whole genome shotgun (WGS) entry which is preliminary data.</text>
</comment>
<accession>A0A2J7ZXF6</accession>
<dbReference type="GO" id="GO:0005829">
    <property type="term" value="C:cytosol"/>
    <property type="evidence" value="ECO:0007669"/>
    <property type="project" value="TreeGrafter"/>
</dbReference>
<dbReference type="EMBL" id="PGGS01000347">
    <property type="protein sequence ID" value="PNH04953.1"/>
    <property type="molecule type" value="Genomic_DNA"/>
</dbReference>
<dbReference type="AlphaFoldDB" id="A0A2J7ZXF6"/>
<proteinExistence type="predicted"/>
<dbReference type="InterPro" id="IPR001272">
    <property type="entry name" value="PEP_carboxykinase_ATP"/>
</dbReference>
<keyword evidence="1" id="KW-0418">Kinase</keyword>
<dbReference type="SUPFAM" id="SSF53795">
    <property type="entry name" value="PEP carboxykinase-like"/>
    <property type="match status" value="1"/>
</dbReference>
<dbReference type="PANTHER" id="PTHR30031:SF0">
    <property type="entry name" value="PHOSPHOENOLPYRUVATE CARBOXYKINASE (ATP)"/>
    <property type="match status" value="1"/>
</dbReference>
<keyword evidence="1" id="KW-0808">Transferase</keyword>
<dbReference type="GO" id="GO:0004612">
    <property type="term" value="F:phosphoenolpyruvate carboxykinase (ATP) activity"/>
    <property type="evidence" value="ECO:0007669"/>
    <property type="project" value="InterPro"/>
</dbReference>
<dbReference type="Gene3D" id="3.90.228.20">
    <property type="match status" value="1"/>
</dbReference>
<gene>
    <name evidence="1" type="ORF">TSOC_008836</name>
</gene>
<organism evidence="1 2">
    <name type="scientific">Tetrabaena socialis</name>
    <dbReference type="NCBI Taxonomy" id="47790"/>
    <lineage>
        <taxon>Eukaryota</taxon>
        <taxon>Viridiplantae</taxon>
        <taxon>Chlorophyta</taxon>
        <taxon>core chlorophytes</taxon>
        <taxon>Chlorophyceae</taxon>
        <taxon>CS clade</taxon>
        <taxon>Chlamydomonadales</taxon>
        <taxon>Tetrabaenaceae</taxon>
        <taxon>Tetrabaena</taxon>
    </lineage>
</organism>
<dbReference type="PANTHER" id="PTHR30031">
    <property type="entry name" value="PHOSPHOENOLPYRUVATE CARBOXYKINASE ATP"/>
    <property type="match status" value="1"/>
</dbReference>
<dbReference type="GO" id="GO:0005524">
    <property type="term" value="F:ATP binding"/>
    <property type="evidence" value="ECO:0007669"/>
    <property type="project" value="InterPro"/>
</dbReference>
<dbReference type="GO" id="GO:0016301">
    <property type="term" value="F:kinase activity"/>
    <property type="evidence" value="ECO:0007669"/>
    <property type="project" value="UniProtKB-KW"/>
</dbReference>
<keyword evidence="1" id="KW-0670">Pyruvate</keyword>
<dbReference type="Gene3D" id="2.170.8.10">
    <property type="entry name" value="Phosphoenolpyruvate Carboxykinase, domain 2"/>
    <property type="match status" value="1"/>
</dbReference>
<dbReference type="GO" id="GO:0006094">
    <property type="term" value="P:gluconeogenesis"/>
    <property type="evidence" value="ECO:0007669"/>
    <property type="project" value="InterPro"/>
</dbReference>
<dbReference type="OrthoDB" id="184182at2759"/>
<reference evidence="1 2" key="1">
    <citation type="journal article" date="2017" name="Mol. Biol. Evol.">
        <title>The 4-celled Tetrabaena socialis nuclear genome reveals the essential components for genetic control of cell number at the origin of multicellularity in the volvocine lineage.</title>
        <authorList>
            <person name="Featherston J."/>
            <person name="Arakaki Y."/>
            <person name="Hanschen E.R."/>
            <person name="Ferris P.J."/>
            <person name="Michod R.E."/>
            <person name="Olson B.J.S.C."/>
            <person name="Nozaki H."/>
            <person name="Durand P.M."/>
        </authorList>
    </citation>
    <scope>NUCLEOTIDE SEQUENCE [LARGE SCALE GENOMIC DNA]</scope>
    <source>
        <strain evidence="1 2">NIES-571</strain>
    </source>
</reference>